<gene>
    <name evidence="1" type="ORF">Q75_08585</name>
</gene>
<dbReference type="PATRIC" id="fig|1150625.3.peg.1818"/>
<dbReference type="Proteomes" id="UP000074108">
    <property type="component" value="Unassembled WGS sequence"/>
</dbReference>
<evidence type="ECO:0000313" key="1">
    <source>
        <dbReference type="EMBL" id="KUP06567.1"/>
    </source>
</evidence>
<keyword evidence="2" id="KW-1185">Reference proteome</keyword>
<name>A0A147K8V8_9BACI</name>
<reference evidence="1 2" key="1">
    <citation type="journal article" date="2016" name="Front. Microbiol.">
        <title>Microevolution Analysis of Bacillus coahuilensis Unveils Differences in Phosphorus Acquisition Strategies and Their Regulation.</title>
        <authorList>
            <person name="Gomez-Lunar Z."/>
            <person name="Hernandez-Gonzalez I."/>
            <person name="Rodriguez-Torres M.D."/>
            <person name="Souza V."/>
            <person name="Olmedo-Alvarez G."/>
        </authorList>
    </citation>
    <scope>NUCLEOTIDE SEQUENCE [LARGE SCALE GENOMIC DNA]</scope>
    <source>
        <strain evidence="2">p1.1.43</strain>
    </source>
</reference>
<evidence type="ECO:0000313" key="2">
    <source>
        <dbReference type="Proteomes" id="UP000074108"/>
    </source>
</evidence>
<comment type="caution">
    <text evidence="1">The sequence shown here is derived from an EMBL/GenBank/DDBJ whole genome shotgun (WGS) entry which is preliminary data.</text>
</comment>
<dbReference type="AlphaFoldDB" id="A0A147K8V8"/>
<protein>
    <submittedName>
        <fullName evidence="1">Uncharacterized protein</fullName>
    </submittedName>
</protein>
<organism evidence="1 2">
    <name type="scientific">Bacillus coahuilensis p1.1.43</name>
    <dbReference type="NCBI Taxonomy" id="1150625"/>
    <lineage>
        <taxon>Bacteria</taxon>
        <taxon>Bacillati</taxon>
        <taxon>Bacillota</taxon>
        <taxon>Bacilli</taxon>
        <taxon>Bacillales</taxon>
        <taxon>Bacillaceae</taxon>
        <taxon>Bacillus</taxon>
    </lineage>
</organism>
<dbReference type="OrthoDB" id="2959323at2"/>
<accession>A0A147K8V8</accession>
<dbReference type="EMBL" id="LDYG01000028">
    <property type="protein sequence ID" value="KUP06567.1"/>
    <property type="molecule type" value="Genomic_DNA"/>
</dbReference>
<dbReference type="RefSeq" id="WP_059351092.1">
    <property type="nucleotide sequence ID" value="NZ_LDYG01000028.1"/>
</dbReference>
<dbReference type="STRING" id="1150625.Q75_08585"/>
<proteinExistence type="predicted"/>
<sequence length="297" mass="34955">MAYIFEESTWFTDEKEYKGSLLVKNGKIQSIRERFSYYSYYRVETAPFYLSPTHTVLDRQLVEGQANKIKEYVCNQFLKKGITTVIIPLIINYSGELKEKIQHYLSLLEGIAIDTVFCVRIEAKRLSEKIIRECCKEKISLILLDVEHDEELVKPHWGWIKSHLFSYPICFVPQYLSNLDKDERRKRIQYWENVMISNKIPHLLWSIRENYPLSIQVLKKIGVYPKRGNFLVGGEVSYNLYLYSPFKSVDEPGAIHYDELSLSLTVHRERVVFNLGEVTYIEDFGEHLTIKTPAFFV</sequence>